<dbReference type="Proteomes" id="UP001304671">
    <property type="component" value="Unassembled WGS sequence"/>
</dbReference>
<dbReference type="PROSITE" id="PS51257">
    <property type="entry name" value="PROKAR_LIPOPROTEIN"/>
    <property type="match status" value="1"/>
</dbReference>
<accession>A0ABU5QNK2</accession>
<evidence type="ECO:0000313" key="1">
    <source>
        <dbReference type="EMBL" id="MEA5258656.1"/>
    </source>
</evidence>
<reference evidence="1 2" key="1">
    <citation type="submission" date="2023-12" db="EMBL/GenBank/DDBJ databases">
        <title>Novel species of the genus Arcicella isolated from rivers.</title>
        <authorList>
            <person name="Lu H."/>
        </authorList>
    </citation>
    <scope>NUCLEOTIDE SEQUENCE [LARGE SCALE GENOMIC DNA]</scope>
    <source>
        <strain evidence="1 2">LMG 21963</strain>
    </source>
</reference>
<evidence type="ECO:0000313" key="2">
    <source>
        <dbReference type="Proteomes" id="UP001304671"/>
    </source>
</evidence>
<sequence>MSKLLFRIVLLTLIVSSCKKKDTIETILTNGSEGKFWDEVYRTDIDGNLQETYHTPKNSKDSIPSGLLFFGENNILERYSHFSADSIYITPESDVIHSKEYTVLDNKIKLDSHFYLVKSISEDSIILLRDSLTSKLFIILKAFKIK</sequence>
<name>A0ABU5QNK2_9BACT</name>
<evidence type="ECO:0008006" key="3">
    <source>
        <dbReference type="Google" id="ProtNLM"/>
    </source>
</evidence>
<gene>
    <name evidence="1" type="ORF">VB264_12740</name>
</gene>
<keyword evidence="2" id="KW-1185">Reference proteome</keyword>
<proteinExistence type="predicted"/>
<dbReference type="RefSeq" id="WP_323249916.1">
    <property type="nucleotide sequence ID" value="NZ_JAYFUL010000019.1"/>
</dbReference>
<comment type="caution">
    <text evidence="1">The sequence shown here is derived from an EMBL/GenBank/DDBJ whole genome shotgun (WGS) entry which is preliminary data.</text>
</comment>
<organism evidence="1 2">
    <name type="scientific">Arcicella aquatica</name>
    <dbReference type="NCBI Taxonomy" id="217141"/>
    <lineage>
        <taxon>Bacteria</taxon>
        <taxon>Pseudomonadati</taxon>
        <taxon>Bacteroidota</taxon>
        <taxon>Cytophagia</taxon>
        <taxon>Cytophagales</taxon>
        <taxon>Flectobacillaceae</taxon>
        <taxon>Arcicella</taxon>
    </lineage>
</organism>
<protein>
    <recommendedName>
        <fullName evidence="3">Lipoprotein</fullName>
    </recommendedName>
</protein>
<dbReference type="EMBL" id="JAYFUL010000019">
    <property type="protein sequence ID" value="MEA5258656.1"/>
    <property type="molecule type" value="Genomic_DNA"/>
</dbReference>